<dbReference type="AlphaFoldDB" id="A0A143Z6K4"/>
<dbReference type="EMBL" id="FNYT01000020">
    <property type="protein sequence ID" value="SEJ64601.1"/>
    <property type="molecule type" value="Genomic_DNA"/>
</dbReference>
<dbReference type="Proteomes" id="UP000199280">
    <property type="component" value="Unassembled WGS sequence"/>
</dbReference>
<gene>
    <name evidence="6" type="ORF">SAMN05216375_12047</name>
    <name evidence="5" type="ORF">TR210_2316</name>
</gene>
<keyword evidence="1" id="KW-0805">Transcription regulation</keyword>
<keyword evidence="2 6" id="KW-0238">DNA-binding</keyword>
<name>A0A143Z6K4_9LACT</name>
<dbReference type="InterPro" id="IPR020449">
    <property type="entry name" value="Tscrpt_reg_AraC-type_HTH"/>
</dbReference>
<evidence type="ECO:0000259" key="4">
    <source>
        <dbReference type="PROSITE" id="PS01124"/>
    </source>
</evidence>
<dbReference type="InterPro" id="IPR037923">
    <property type="entry name" value="HTH-like"/>
</dbReference>
<evidence type="ECO:0000256" key="1">
    <source>
        <dbReference type="ARBA" id="ARBA00023015"/>
    </source>
</evidence>
<evidence type="ECO:0000313" key="8">
    <source>
        <dbReference type="Proteomes" id="UP000199280"/>
    </source>
</evidence>
<dbReference type="PANTHER" id="PTHR43280:SF28">
    <property type="entry name" value="HTH-TYPE TRANSCRIPTIONAL ACTIVATOR RHAS"/>
    <property type="match status" value="1"/>
</dbReference>
<dbReference type="InterPro" id="IPR018060">
    <property type="entry name" value="HTH_AraC"/>
</dbReference>
<dbReference type="Gene3D" id="2.60.120.10">
    <property type="entry name" value="Jelly Rolls"/>
    <property type="match status" value="1"/>
</dbReference>
<dbReference type="PROSITE" id="PS01124">
    <property type="entry name" value="HTH_ARAC_FAMILY_2"/>
    <property type="match status" value="1"/>
</dbReference>
<dbReference type="PROSITE" id="PS00041">
    <property type="entry name" value="HTH_ARAC_FAMILY_1"/>
    <property type="match status" value="1"/>
</dbReference>
<evidence type="ECO:0000256" key="3">
    <source>
        <dbReference type="ARBA" id="ARBA00023163"/>
    </source>
</evidence>
<dbReference type="OrthoDB" id="9813413at2"/>
<reference evidence="5 7" key="1">
    <citation type="submission" date="2016-02" db="EMBL/GenBank/DDBJ databases">
        <authorList>
            <person name="Wen L."/>
            <person name="He K."/>
            <person name="Yang H."/>
        </authorList>
    </citation>
    <scope>NUCLEOTIDE SEQUENCE [LARGE SCALE GENOMIC DNA]</scope>
    <source>
        <strain evidence="5">Trichococcus_R210</strain>
    </source>
</reference>
<keyword evidence="3" id="KW-0804">Transcription</keyword>
<dbReference type="EMBL" id="FJNB01000019">
    <property type="protein sequence ID" value="CZR06374.1"/>
    <property type="molecule type" value="Genomic_DNA"/>
</dbReference>
<dbReference type="PRINTS" id="PR00032">
    <property type="entry name" value="HTHARAC"/>
</dbReference>
<keyword evidence="8" id="KW-1185">Reference proteome</keyword>
<dbReference type="SMART" id="SM00342">
    <property type="entry name" value="HTH_ARAC"/>
    <property type="match status" value="1"/>
</dbReference>
<dbReference type="SUPFAM" id="SSF51215">
    <property type="entry name" value="Regulatory protein AraC"/>
    <property type="match status" value="1"/>
</dbReference>
<organism evidence="5 7">
    <name type="scientific">Trichococcus ilyis</name>
    <dbReference type="NCBI Taxonomy" id="640938"/>
    <lineage>
        <taxon>Bacteria</taxon>
        <taxon>Bacillati</taxon>
        <taxon>Bacillota</taxon>
        <taxon>Bacilli</taxon>
        <taxon>Lactobacillales</taxon>
        <taxon>Carnobacteriaceae</taxon>
        <taxon>Trichococcus</taxon>
    </lineage>
</organism>
<dbReference type="RefSeq" id="WP_068623971.1">
    <property type="nucleotide sequence ID" value="NZ_FJNB01000019.1"/>
</dbReference>
<evidence type="ECO:0000313" key="7">
    <source>
        <dbReference type="Proteomes" id="UP000076878"/>
    </source>
</evidence>
<dbReference type="InterPro" id="IPR009057">
    <property type="entry name" value="Homeodomain-like_sf"/>
</dbReference>
<dbReference type="InterPro" id="IPR018062">
    <property type="entry name" value="HTH_AraC-typ_CS"/>
</dbReference>
<protein>
    <submittedName>
        <fullName evidence="6">AraC-type DNA-binding protein</fullName>
    </submittedName>
    <submittedName>
        <fullName evidence="5">Transcription regulator hth arac-type</fullName>
    </submittedName>
</protein>
<evidence type="ECO:0000256" key="2">
    <source>
        <dbReference type="ARBA" id="ARBA00023125"/>
    </source>
</evidence>
<dbReference type="GO" id="GO:0043565">
    <property type="term" value="F:sequence-specific DNA binding"/>
    <property type="evidence" value="ECO:0007669"/>
    <property type="project" value="InterPro"/>
</dbReference>
<dbReference type="Pfam" id="PF02311">
    <property type="entry name" value="AraC_binding"/>
    <property type="match status" value="1"/>
</dbReference>
<feature type="domain" description="HTH araC/xylS-type" evidence="4">
    <location>
        <begin position="177"/>
        <end position="275"/>
    </location>
</feature>
<proteinExistence type="predicted"/>
<dbReference type="GO" id="GO:0003700">
    <property type="term" value="F:DNA-binding transcription factor activity"/>
    <property type="evidence" value="ECO:0007669"/>
    <property type="project" value="InterPro"/>
</dbReference>
<dbReference type="InterPro" id="IPR014710">
    <property type="entry name" value="RmlC-like_jellyroll"/>
</dbReference>
<evidence type="ECO:0000313" key="6">
    <source>
        <dbReference type="EMBL" id="SEJ64601.1"/>
    </source>
</evidence>
<dbReference type="InterPro" id="IPR003313">
    <property type="entry name" value="AraC-bd"/>
</dbReference>
<dbReference type="Proteomes" id="UP000076878">
    <property type="component" value="Unassembled WGS sequence"/>
</dbReference>
<dbReference type="Pfam" id="PF12833">
    <property type="entry name" value="HTH_18"/>
    <property type="match status" value="1"/>
</dbReference>
<dbReference type="Gene3D" id="1.10.10.60">
    <property type="entry name" value="Homeodomain-like"/>
    <property type="match status" value="2"/>
</dbReference>
<reference evidence="6 8" key="2">
    <citation type="submission" date="2016-10" db="EMBL/GenBank/DDBJ databases">
        <authorList>
            <person name="Varghese N."/>
            <person name="Submissions S."/>
        </authorList>
    </citation>
    <scope>NUCLEOTIDE SEQUENCE [LARGE SCALE GENOMIC DNA]</scope>
    <source>
        <strain evidence="6 8">DSM 22150</strain>
    </source>
</reference>
<sequence>MAYTHVQTFNPEILYAFDPLNEAGSYSKTHSHNFLEISILLEGEADYLVDGTRQDLGKGTVMLFNPGVKHAERQREGTFSHQLHIGLTNLSLNGLPRNHFPNKRALLDLGCYADAFMAKAWQVTREFNEQRSEYQLMGKGLILEMLGLLLRSLEDGSDNTVPAALSQTAVRQQHLVNHAVYYLEKHHSEEITLEQLAQQLFVSPAHLSKIFKEATGLSPIHYLIHVRLKHAKELLKQEEWTIKEVAQAVGYEDAYHFSKLFKKYYGTAPSQIAKEERPV</sequence>
<dbReference type="PANTHER" id="PTHR43280">
    <property type="entry name" value="ARAC-FAMILY TRANSCRIPTIONAL REGULATOR"/>
    <property type="match status" value="1"/>
</dbReference>
<accession>A0A143Z6K4</accession>
<evidence type="ECO:0000313" key="5">
    <source>
        <dbReference type="EMBL" id="CZR06374.1"/>
    </source>
</evidence>
<dbReference type="STRING" id="640938.TR210_2316"/>
<dbReference type="SUPFAM" id="SSF46689">
    <property type="entry name" value="Homeodomain-like"/>
    <property type="match status" value="2"/>
</dbReference>